<dbReference type="SUPFAM" id="SSF52540">
    <property type="entry name" value="P-loop containing nucleoside triphosphate hydrolases"/>
    <property type="match status" value="2"/>
</dbReference>
<dbReference type="Gene3D" id="3.40.50.300">
    <property type="entry name" value="P-loop containing nucleotide triphosphate hydrolases"/>
    <property type="match status" value="2"/>
</dbReference>
<feature type="coiled-coil region" evidence="2">
    <location>
        <begin position="864"/>
        <end position="908"/>
    </location>
</feature>
<name>A0ABT4DY70_9BACL</name>
<feature type="region of interest" description="Disordered" evidence="3">
    <location>
        <begin position="766"/>
        <end position="795"/>
    </location>
</feature>
<dbReference type="EMBL" id="JAMDLW010000032">
    <property type="protein sequence ID" value="MCY9522170.1"/>
    <property type="molecule type" value="Genomic_DNA"/>
</dbReference>
<reference evidence="4 5" key="1">
    <citation type="submission" date="2022-05" db="EMBL/GenBank/DDBJ databases">
        <title>Genome Sequencing of Bee-Associated Microbes.</title>
        <authorList>
            <person name="Dunlap C."/>
        </authorList>
    </citation>
    <scope>NUCLEOTIDE SEQUENCE [LARGE SCALE GENOMIC DNA]</scope>
    <source>
        <strain evidence="4 5">NRRL NRS-1438</strain>
    </source>
</reference>
<feature type="coiled-coil region" evidence="2">
    <location>
        <begin position="439"/>
        <end position="466"/>
    </location>
</feature>
<accession>A0ABT4DY70</accession>
<dbReference type="Proteomes" id="UP001207626">
    <property type="component" value="Unassembled WGS sequence"/>
</dbReference>
<evidence type="ECO:0000256" key="3">
    <source>
        <dbReference type="SAM" id="MobiDB-lite"/>
    </source>
</evidence>
<gene>
    <name evidence="4" type="ORF">M5X09_21365</name>
</gene>
<feature type="coiled-coil region" evidence="2">
    <location>
        <begin position="703"/>
        <end position="746"/>
    </location>
</feature>
<evidence type="ECO:0000313" key="5">
    <source>
        <dbReference type="Proteomes" id="UP001207626"/>
    </source>
</evidence>
<evidence type="ECO:0000313" key="4">
    <source>
        <dbReference type="EMBL" id="MCY9522170.1"/>
    </source>
</evidence>
<dbReference type="InterPro" id="IPR027417">
    <property type="entry name" value="P-loop_NTPase"/>
</dbReference>
<proteinExistence type="predicted"/>
<organism evidence="4 5">
    <name type="scientific">Paenibacillus apiarius</name>
    <dbReference type="NCBI Taxonomy" id="46240"/>
    <lineage>
        <taxon>Bacteria</taxon>
        <taxon>Bacillati</taxon>
        <taxon>Bacillota</taxon>
        <taxon>Bacilli</taxon>
        <taxon>Bacillales</taxon>
        <taxon>Paenibacillaceae</taxon>
        <taxon>Paenibacillus</taxon>
    </lineage>
</organism>
<sequence length="1096" mass="128091">MIPWELSISGVRDYPATRLDLSGIMEHILITGPNGSGKSTLTFCLGAVLGSAKVELEGLRSKNIQPNEAWHAKIQLTFANVGPQPIDAASFIQFSLYLEQKPGDPLKKEYWIREGDRQGEWEREARFTSGDSVKSLREYRYQLQHKYVVDPDSFYLIWYQQDVNQFATMRPEERFRIFSEMTQIDRSQRNWEAAKEQLQEGAKSLQEAEHNQFHHKFELDQWQKERNRLLDRNQRRLESLQVFAHASTVLMGRYQQEQCALEGQMEQLAIDIVELRDRKTLLLVDMERLESEQADRQTEKQEWALKLQTTELRLIQLKSDIEEREREQRELNERLRELADQVKMIAHTAEEVKLLLTDTRNQSERIQSDIRQLNEERDSLQQRLDKLQEEIGGLSARIEQDREGEKKSRDVLREFGDSHFVQLQIESLDAQYLMLQDETRLMAQHMEQLKQEASSLQAEQVLSKRQEQSIRAFKQIGIHVYTMQQLLEMDEQAPLNQEFKLEAVKYSVFVESKSFVPPNDLIHVELPSVVPERSLERLEGYGIQVKNGLSDEMYAAAMKALWWLHELTQGVSDTKLQEGVLVERYARRGPQETQQWLLNTKGVRIRLQKLQENIAKQLLAYENKESEWDRVKEQLALFRSVLLQVQQAETFLADSAERELRAKQLAQYVAERDVCKERRSAVDTGMAELNGRQAAFDHQCRQLQQYAEIYEQYDHEREQIERLQQLGRELDELEQEEAELTRAGRDIGNRLERLDTSIESCKRRLREKRSSLQDTEGSIEQAVRQHRSRAEERDVSQQNWAKMELEMQQWHGRLSFLWDDLEVEQAVTEDDVEPKTDTAWRSEREQALIQLQVACSEQVNEYAIENYERTLEAYERGAQDVQNSKILMNQLEEQLQDLEDKLFSSIKYQVHRVNAKFIAYMDMFGFAGEVDWHHQESKHGEIKYFLNVRARKQGHRGPLEEVSLKGRGNKVGKGVSGGEESLSSLLFALALLKTIETNPGYIVLDEFDSALDESRKARVFELYEQELARKMIILSPKSQNADYLQHFDKTFVVYHDASIPQSQVIRIKKTRQVSGSKTALEMGLYTLLWATYSLFG</sequence>
<comment type="caution">
    <text evidence="4">The sequence shown here is derived from an EMBL/GenBank/DDBJ whole genome shotgun (WGS) entry which is preliminary data.</text>
</comment>
<dbReference type="RefSeq" id="WP_254912240.1">
    <property type="nucleotide sequence ID" value="NZ_JAMDLV010000070.1"/>
</dbReference>
<protein>
    <submittedName>
        <fullName evidence="4">Chromosome segregation protein SMC</fullName>
    </submittedName>
</protein>
<dbReference type="PANTHER" id="PTHR45916:SF1">
    <property type="entry name" value="STRUCTURAL MAINTENANCE OF CHROMOSOMES PROTEIN 5"/>
    <property type="match status" value="1"/>
</dbReference>
<evidence type="ECO:0000256" key="1">
    <source>
        <dbReference type="ARBA" id="ARBA00023054"/>
    </source>
</evidence>
<dbReference type="PANTHER" id="PTHR45916">
    <property type="entry name" value="STRUCTURAL MAINTENANCE OF CHROMOSOMES PROTEIN 5"/>
    <property type="match status" value="1"/>
</dbReference>
<feature type="coiled-coil region" evidence="2">
    <location>
        <begin position="272"/>
        <end position="404"/>
    </location>
</feature>
<keyword evidence="1 2" id="KW-0175">Coiled coil</keyword>
<keyword evidence="5" id="KW-1185">Reference proteome</keyword>
<evidence type="ECO:0000256" key="2">
    <source>
        <dbReference type="SAM" id="Coils"/>
    </source>
</evidence>